<reference evidence="1 2" key="1">
    <citation type="submission" date="2019-03" db="EMBL/GenBank/DDBJ databases">
        <title>Metabolic reconstructions from genomes of highly enriched 'Candidatus Accumulibacter' and 'Candidatus Competibacter' bioreactor populations.</title>
        <authorList>
            <person name="Annavajhala M.K."/>
            <person name="Welles L."/>
            <person name="Abbas B."/>
            <person name="Sorokin D."/>
            <person name="Park H."/>
            <person name="Van Loosdrecht M."/>
            <person name="Chandran K."/>
        </authorList>
    </citation>
    <scope>NUCLEOTIDE SEQUENCE [LARGE SCALE GENOMIC DNA]</scope>
    <source>
        <strain evidence="1 2">SBR_G</strain>
    </source>
</reference>
<organism evidence="1 2">
    <name type="scientific">Candidatus Competibacter phosphatis</name>
    <dbReference type="NCBI Taxonomy" id="221280"/>
    <lineage>
        <taxon>Bacteria</taxon>
        <taxon>Pseudomonadati</taxon>
        <taxon>Pseudomonadota</taxon>
        <taxon>Gammaproteobacteria</taxon>
        <taxon>Candidatus Competibacteraceae</taxon>
        <taxon>Candidatus Competibacter</taxon>
    </lineage>
</organism>
<proteinExistence type="predicted"/>
<protein>
    <submittedName>
        <fullName evidence="1">Uncharacterized protein</fullName>
    </submittedName>
</protein>
<accession>A0ABX1THV5</accession>
<evidence type="ECO:0000313" key="2">
    <source>
        <dbReference type="Proteomes" id="UP000760480"/>
    </source>
</evidence>
<dbReference type="EMBL" id="SPMZ01000007">
    <property type="protein sequence ID" value="NMQ18050.1"/>
    <property type="molecule type" value="Genomic_DNA"/>
</dbReference>
<comment type="caution">
    <text evidence="1">The sequence shown here is derived from an EMBL/GenBank/DDBJ whole genome shotgun (WGS) entry which is preliminary data.</text>
</comment>
<evidence type="ECO:0000313" key="1">
    <source>
        <dbReference type="EMBL" id="NMQ18050.1"/>
    </source>
</evidence>
<sequence>MTDERGFLHEVYSAFNGIAAFAQHHLAEHRLRQERLALLRDSIEQVVDTSEPRIRLVGNYAEKLLDAVEIGQHHCDGVLRHLPPALTLSGQAWAMDPRVNAFFATRDSLRTTLGLDPRVRAFFKESGQPECFALLLMVKCETETFGAALEGDLLVRDVRQIQVSFSNHQL</sequence>
<dbReference type="Proteomes" id="UP000760480">
    <property type="component" value="Unassembled WGS sequence"/>
</dbReference>
<feature type="non-terminal residue" evidence="1">
    <location>
        <position position="170"/>
    </location>
</feature>
<keyword evidence="2" id="KW-1185">Reference proteome</keyword>
<gene>
    <name evidence="1" type="ORF">E4P82_01865</name>
</gene>
<name>A0ABX1THV5_9GAMM</name>